<sequence>MNVFTKTALSLALFASLGSAVQVTDVGCSKDATVVFNFQPCGDMPCALINHGSDNTLAASLQNDEVVRILIGFDIPVGLNKISQCQLRLQQPVIPPGEAYTLTASEASNDWDESTVNGQSDIPTGNVLGSVDVSGSTRPDFIDVTAACKNAAMNSRSFSVWIDSSGPAVIFPSRQTGAATTLRIVS</sequence>
<evidence type="ECO:0000313" key="1">
    <source>
        <dbReference type="EMBL" id="KAJ1945064.1"/>
    </source>
</evidence>
<gene>
    <name evidence="1" type="ORF">FBU59_002424</name>
</gene>
<reference evidence="1" key="1">
    <citation type="submission" date="2022-07" db="EMBL/GenBank/DDBJ databases">
        <title>Phylogenomic reconstructions and comparative analyses of Kickxellomycotina fungi.</title>
        <authorList>
            <person name="Reynolds N.K."/>
            <person name="Stajich J.E."/>
            <person name="Barry K."/>
            <person name="Grigoriev I.V."/>
            <person name="Crous P."/>
            <person name="Smith M.E."/>
        </authorList>
    </citation>
    <scope>NUCLEOTIDE SEQUENCE</scope>
    <source>
        <strain evidence="1">NRRL 5244</strain>
    </source>
</reference>
<dbReference type="EMBL" id="JANBPW010001322">
    <property type="protein sequence ID" value="KAJ1945064.1"/>
    <property type="molecule type" value="Genomic_DNA"/>
</dbReference>
<dbReference type="Proteomes" id="UP001150603">
    <property type="component" value="Unassembled WGS sequence"/>
</dbReference>
<organism evidence="1 2">
    <name type="scientific">Linderina macrospora</name>
    <dbReference type="NCBI Taxonomy" id="4868"/>
    <lineage>
        <taxon>Eukaryota</taxon>
        <taxon>Fungi</taxon>
        <taxon>Fungi incertae sedis</taxon>
        <taxon>Zoopagomycota</taxon>
        <taxon>Kickxellomycotina</taxon>
        <taxon>Kickxellomycetes</taxon>
        <taxon>Kickxellales</taxon>
        <taxon>Kickxellaceae</taxon>
        <taxon>Linderina</taxon>
    </lineage>
</organism>
<comment type="caution">
    <text evidence="1">The sequence shown here is derived from an EMBL/GenBank/DDBJ whole genome shotgun (WGS) entry which is preliminary data.</text>
</comment>
<evidence type="ECO:0000313" key="2">
    <source>
        <dbReference type="Proteomes" id="UP001150603"/>
    </source>
</evidence>
<accession>A0ACC1JBH3</accession>
<proteinExistence type="predicted"/>
<keyword evidence="2" id="KW-1185">Reference proteome</keyword>
<protein>
    <submittedName>
        <fullName evidence="1">Uncharacterized protein</fullName>
    </submittedName>
</protein>
<name>A0ACC1JBH3_9FUNG</name>